<feature type="compositionally biased region" description="Basic and acidic residues" evidence="1">
    <location>
        <begin position="16"/>
        <end position="27"/>
    </location>
</feature>
<evidence type="ECO:0000313" key="2">
    <source>
        <dbReference type="EMBL" id="OQD83766.1"/>
    </source>
</evidence>
<evidence type="ECO:0000313" key="3">
    <source>
        <dbReference type="Proteomes" id="UP000191672"/>
    </source>
</evidence>
<evidence type="ECO:0000256" key="1">
    <source>
        <dbReference type="SAM" id="MobiDB-lite"/>
    </source>
</evidence>
<comment type="caution">
    <text evidence="2">The sequence shown here is derived from an EMBL/GenBank/DDBJ whole genome shotgun (WGS) entry which is preliminary data.</text>
</comment>
<dbReference type="AlphaFoldDB" id="A0A1V6Q4Q7"/>
<organism evidence="2 3">
    <name type="scientific">Penicillium antarcticum</name>
    <dbReference type="NCBI Taxonomy" id="416450"/>
    <lineage>
        <taxon>Eukaryota</taxon>
        <taxon>Fungi</taxon>
        <taxon>Dikarya</taxon>
        <taxon>Ascomycota</taxon>
        <taxon>Pezizomycotina</taxon>
        <taxon>Eurotiomycetes</taxon>
        <taxon>Eurotiomycetidae</taxon>
        <taxon>Eurotiales</taxon>
        <taxon>Aspergillaceae</taxon>
        <taxon>Penicillium</taxon>
    </lineage>
</organism>
<sequence length="130" mass="15053">MDIITEELPNSDENEEVSHGRNQDAKAERRRQQKGRYNINNGWEEGAEHLAQREGWEQAQRTAEKDFVRSTQSPILDFTVLIMSTQEPREKNGEVSGQCYLLIRISIIIRRPSNPQHIRATVEISRPITI</sequence>
<dbReference type="EMBL" id="MDYN01000015">
    <property type="protein sequence ID" value="OQD83766.1"/>
    <property type="molecule type" value="Genomic_DNA"/>
</dbReference>
<keyword evidence="3" id="KW-1185">Reference proteome</keyword>
<feature type="region of interest" description="Disordered" evidence="1">
    <location>
        <begin position="1"/>
        <end position="44"/>
    </location>
</feature>
<accession>A0A1V6Q4Q7</accession>
<gene>
    <name evidence="2" type="ORF">PENANT_c015G06977</name>
</gene>
<proteinExistence type="predicted"/>
<name>A0A1V6Q4Q7_9EURO</name>
<protein>
    <submittedName>
        <fullName evidence="2">Uncharacterized protein</fullName>
    </submittedName>
</protein>
<dbReference type="Proteomes" id="UP000191672">
    <property type="component" value="Unassembled WGS sequence"/>
</dbReference>
<reference evidence="3" key="1">
    <citation type="journal article" date="2017" name="Nat. Microbiol.">
        <title>Global analysis of biosynthetic gene clusters reveals vast potential of secondary metabolite production in Penicillium species.</title>
        <authorList>
            <person name="Nielsen J.C."/>
            <person name="Grijseels S."/>
            <person name="Prigent S."/>
            <person name="Ji B."/>
            <person name="Dainat J."/>
            <person name="Nielsen K.F."/>
            <person name="Frisvad J.C."/>
            <person name="Workman M."/>
            <person name="Nielsen J."/>
        </authorList>
    </citation>
    <scope>NUCLEOTIDE SEQUENCE [LARGE SCALE GENOMIC DNA]</scope>
    <source>
        <strain evidence="3">IBT 31811</strain>
    </source>
</reference>